<dbReference type="PANTHER" id="PTHR36932:SF1">
    <property type="entry name" value="CAPSULAR POLYSACCHARIDE BIOSYNTHESIS PROTEIN"/>
    <property type="match status" value="1"/>
</dbReference>
<dbReference type="InterPro" id="IPR042099">
    <property type="entry name" value="ANL_N_sf"/>
</dbReference>
<reference evidence="2" key="1">
    <citation type="journal article" date="2019" name="Int. J. Syst. Evol. Microbiol.">
        <title>The Global Catalogue of Microorganisms (GCM) 10K type strain sequencing project: providing services to taxonomists for standard genome sequencing and annotation.</title>
        <authorList>
            <consortium name="The Broad Institute Genomics Platform"/>
            <consortium name="The Broad Institute Genome Sequencing Center for Infectious Disease"/>
            <person name="Wu L."/>
            <person name="Ma J."/>
        </authorList>
    </citation>
    <scope>NUCLEOTIDE SEQUENCE [LARGE SCALE GENOMIC DNA]</scope>
    <source>
        <strain evidence="2">CGMCC 1.5362</strain>
    </source>
</reference>
<dbReference type="SUPFAM" id="SSF56801">
    <property type="entry name" value="Acetyl-CoA synthetase-like"/>
    <property type="match status" value="1"/>
</dbReference>
<sequence>MRMSLLRKVLRARRRLRARETWTAARLATFQRHQVTALRAFARTASPFYTDFHNGLDDAPLSGLPVLTKATLMEHFDDIVTDRDLHLADLQNFLDGMRPGELHRGRYYVATTGGTTGRPGVFAWDTHEWAGVLASYSRSYAWGGAPVSLTRRTRTAVVSSTTPWHQSALVATTVDSRFIPTLRLDAGEPLEDLTARLDVFQPQVLVGYASILRLLADAQAANRLHITATATFSASEVLTAATRRSIVHAWGHQPFDVYAATETAGIAAECEHHTGLHLFEDLVLTEVVDENYRAVPAGEFGAKILVTVLGSRTIPLIRYEMSDSVRLSTGGTCPCGMPFTRLDAVQGREQEALRLAGVGRTDVVVQPVVFHRVMDTVPVSAWQIIQTAEGLTILVASLGRGMTPAHVADRLQGELGRLGVAPPVITVREVGSIPRTAIGKAPLIRSTQSPRH</sequence>
<dbReference type="EMBL" id="BMLB01000002">
    <property type="protein sequence ID" value="GGK63862.1"/>
    <property type="molecule type" value="Genomic_DNA"/>
</dbReference>
<proteinExistence type="predicted"/>
<comment type="caution">
    <text evidence="1">The sequence shown here is derived from an EMBL/GenBank/DDBJ whole genome shotgun (WGS) entry which is preliminary data.</text>
</comment>
<name>A0ABQ2F8F7_9MICO</name>
<dbReference type="PANTHER" id="PTHR36932">
    <property type="entry name" value="CAPSULAR POLYSACCHARIDE BIOSYNTHESIS PROTEIN"/>
    <property type="match status" value="1"/>
</dbReference>
<dbReference type="Proteomes" id="UP000662111">
    <property type="component" value="Unassembled WGS sequence"/>
</dbReference>
<evidence type="ECO:0000313" key="2">
    <source>
        <dbReference type="Proteomes" id="UP000662111"/>
    </source>
</evidence>
<protein>
    <submittedName>
        <fullName evidence="1">Coenzyme F390 synthetase</fullName>
    </submittedName>
</protein>
<gene>
    <name evidence="1" type="ORF">GCM10011509_10340</name>
</gene>
<keyword evidence="2" id="KW-1185">Reference proteome</keyword>
<evidence type="ECO:0000313" key="1">
    <source>
        <dbReference type="EMBL" id="GGK63862.1"/>
    </source>
</evidence>
<dbReference type="InterPro" id="IPR053158">
    <property type="entry name" value="CapK_Type1_Caps_Biosynth"/>
</dbReference>
<organism evidence="1 2">
    <name type="scientific">Ornithinimicrobium pekingense</name>
    <dbReference type="NCBI Taxonomy" id="384677"/>
    <lineage>
        <taxon>Bacteria</taxon>
        <taxon>Bacillati</taxon>
        <taxon>Actinomycetota</taxon>
        <taxon>Actinomycetes</taxon>
        <taxon>Micrococcales</taxon>
        <taxon>Ornithinimicrobiaceae</taxon>
        <taxon>Ornithinimicrobium</taxon>
    </lineage>
</organism>
<dbReference type="Gene3D" id="3.40.50.12780">
    <property type="entry name" value="N-terminal domain of ligase-like"/>
    <property type="match status" value="1"/>
</dbReference>
<accession>A0ABQ2F8F7</accession>